<dbReference type="PRINTS" id="PR00196">
    <property type="entry name" value="ANNEXIN"/>
</dbReference>
<name>A0AAD1YPP8_9LAMI</name>
<evidence type="ECO:0000256" key="1">
    <source>
        <dbReference type="ARBA" id="ARBA00000032"/>
    </source>
</evidence>
<evidence type="ECO:0000259" key="16">
    <source>
        <dbReference type="Pfam" id="PF00149"/>
    </source>
</evidence>
<dbReference type="SMART" id="SM00335">
    <property type="entry name" value="ANX"/>
    <property type="match status" value="3"/>
</dbReference>
<dbReference type="EC" id="3.1.3.2" evidence="5"/>
<dbReference type="FunFam" id="1.10.220.10:FF:000002">
    <property type="entry name" value="Annexin"/>
    <property type="match status" value="1"/>
</dbReference>
<evidence type="ECO:0000256" key="8">
    <source>
        <dbReference type="ARBA" id="ARBA00022729"/>
    </source>
</evidence>
<dbReference type="SUPFAM" id="SSF56300">
    <property type="entry name" value="Metallo-dependent phosphatases"/>
    <property type="match status" value="1"/>
</dbReference>
<sequence length="697" mass="78150">MATLSIPPVLTSPRDDAVKLYKAFKGFGCDTATVVHILAHRDATQRALIEQEYRAMYSEELSKRLSSELSGDVKRAVLLWMPDPAARDATIVRNALSGDIIDLKAATEVLCSRTPSQIQHFKQIYHARFHAYLEHDIENQASGDHQKLLLACVSAMRYEGPQVDRVMAEADAKSLFKAGEKKLGTDEKIFIRIFSERSRSQLTAISAAYHSMYGNSLEKAVKSETSGLFEFALLTILRCAENPGMYFAKELHKAMKGIGTDDSKLTRIVVTRAEIDMQYIKAEAEQSRAELPIFLDFVISTIMDDTEVLGTKGHVISEDNWTILSSSTYCANIKKDPQQGSCLHIFSYFSPNSSSSGTVVPTEPMAVKNEISILICVIVGTIFINGKDGNAELQRFDHPAKADGSLSILVVGDWGRKGKYNQSEVAYQMGITGEKMDLDFIISTGDNFYPGGLTDEHDTAFEESFTKIYTAPSLQKLWYSVLGNHDYRGDALAQLSPILKQRDSKWFCLKSYILSTDIAEFFFIDTTPFQDKYFTDPEDEVYDWRGVLPREKYLTTLLKDLESALGESHAKWKIVVGHHTIRSGGIHGDTQELVKRLLPILQANNVDMYINGHDHCLEHISSGDSPLQFLTSGGGSKAWRGSYSWSSNEEDNMKFYYDGQGFMTMRITRNEVGIDFYDIFGNILHKWTASKSLFSTI</sequence>
<evidence type="ECO:0000256" key="12">
    <source>
        <dbReference type="ARBA" id="ARBA00022837"/>
    </source>
</evidence>
<dbReference type="GO" id="GO:0005576">
    <property type="term" value="C:extracellular region"/>
    <property type="evidence" value="ECO:0007669"/>
    <property type="project" value="UniProtKB-SubCell"/>
</dbReference>
<dbReference type="PANTHER" id="PTHR10161">
    <property type="entry name" value="TARTRATE-RESISTANT ACID PHOSPHATASE TYPE 5"/>
    <property type="match status" value="1"/>
</dbReference>
<proteinExistence type="inferred from homology"/>
<accession>A0AAD1YPP8</accession>
<evidence type="ECO:0000256" key="11">
    <source>
        <dbReference type="ARBA" id="ARBA00022833"/>
    </source>
</evidence>
<dbReference type="SUPFAM" id="SSF47874">
    <property type="entry name" value="Annexin"/>
    <property type="match status" value="1"/>
</dbReference>
<dbReference type="Pfam" id="PF00191">
    <property type="entry name" value="Annexin"/>
    <property type="match status" value="4"/>
</dbReference>
<keyword evidence="10" id="KW-0378">Hydrolase</keyword>
<comment type="cofactor">
    <cofactor evidence="2">
        <name>Fe cation</name>
        <dbReference type="ChEBI" id="CHEBI:24875"/>
    </cofactor>
</comment>
<keyword evidence="7" id="KW-0479">Metal-binding</keyword>
<keyword evidence="13" id="KW-0325">Glycoprotein</keyword>
<dbReference type="GO" id="GO:0006950">
    <property type="term" value="P:response to stress"/>
    <property type="evidence" value="ECO:0007669"/>
    <property type="project" value="UniProtKB-ARBA"/>
</dbReference>
<dbReference type="InterPro" id="IPR024927">
    <property type="entry name" value="Acid_PPase"/>
</dbReference>
<evidence type="ECO:0000256" key="10">
    <source>
        <dbReference type="ARBA" id="ARBA00022801"/>
    </source>
</evidence>
<dbReference type="InterPro" id="IPR004843">
    <property type="entry name" value="Calcineurin-like_PHP"/>
</dbReference>
<evidence type="ECO:0000256" key="4">
    <source>
        <dbReference type="ARBA" id="ARBA00008723"/>
    </source>
</evidence>
<dbReference type="InterPro" id="IPR018502">
    <property type="entry name" value="Annexin_repeat"/>
</dbReference>
<evidence type="ECO:0000256" key="5">
    <source>
        <dbReference type="ARBA" id="ARBA00012646"/>
    </source>
</evidence>
<comment type="subcellular location">
    <subcellularLocation>
        <location evidence="3">Secreted</location>
    </subcellularLocation>
</comment>
<evidence type="ECO:0000256" key="6">
    <source>
        <dbReference type="ARBA" id="ARBA00022525"/>
    </source>
</evidence>
<evidence type="ECO:0000256" key="7">
    <source>
        <dbReference type="ARBA" id="ARBA00022723"/>
    </source>
</evidence>
<dbReference type="Pfam" id="PF00149">
    <property type="entry name" value="Metallophos"/>
    <property type="match status" value="1"/>
</dbReference>
<dbReference type="GO" id="GO:0005509">
    <property type="term" value="F:calcium ion binding"/>
    <property type="evidence" value="ECO:0007669"/>
    <property type="project" value="InterPro"/>
</dbReference>
<dbReference type="CDD" id="cd07378">
    <property type="entry name" value="MPP_ACP5"/>
    <property type="match status" value="1"/>
</dbReference>
<gene>
    <name evidence="17" type="ORF">FPE_LOCUS2682</name>
</gene>
<dbReference type="AlphaFoldDB" id="A0AAD1YPP8"/>
<comment type="catalytic activity">
    <reaction evidence="1">
        <text>a phosphate monoester + H2O = an alcohol + phosphate</text>
        <dbReference type="Rhea" id="RHEA:15017"/>
        <dbReference type="ChEBI" id="CHEBI:15377"/>
        <dbReference type="ChEBI" id="CHEBI:30879"/>
        <dbReference type="ChEBI" id="CHEBI:43474"/>
        <dbReference type="ChEBI" id="CHEBI:67140"/>
        <dbReference type="EC" id="3.1.3.2"/>
    </reaction>
</comment>
<reference evidence="17" key="1">
    <citation type="submission" date="2023-05" db="EMBL/GenBank/DDBJ databases">
        <authorList>
            <person name="Huff M."/>
        </authorList>
    </citation>
    <scope>NUCLEOTIDE SEQUENCE</scope>
</reference>
<evidence type="ECO:0000256" key="15">
    <source>
        <dbReference type="ARBA" id="ARBA00023302"/>
    </source>
</evidence>
<dbReference type="InterPro" id="IPR051558">
    <property type="entry name" value="Metallophosphoesterase_PAP"/>
</dbReference>
<keyword evidence="12" id="KW-0106">Calcium</keyword>
<dbReference type="EMBL" id="OU503037">
    <property type="protein sequence ID" value="CAI9755251.1"/>
    <property type="molecule type" value="Genomic_DNA"/>
</dbReference>
<dbReference type="FunFam" id="1.10.220.10:FF:000008">
    <property type="entry name" value="Annexin"/>
    <property type="match status" value="1"/>
</dbReference>
<dbReference type="PANTHER" id="PTHR10161:SF34">
    <property type="entry name" value="PURPLE ACID PHOSPHATASE 4"/>
    <property type="match status" value="1"/>
</dbReference>
<dbReference type="FunFam" id="3.60.21.10:FF:000027">
    <property type="entry name" value="Purple acid phosphatase"/>
    <property type="match status" value="1"/>
</dbReference>
<keyword evidence="18" id="KW-1185">Reference proteome</keyword>
<evidence type="ECO:0000313" key="18">
    <source>
        <dbReference type="Proteomes" id="UP000834106"/>
    </source>
</evidence>
<evidence type="ECO:0000256" key="13">
    <source>
        <dbReference type="ARBA" id="ARBA00023180"/>
    </source>
</evidence>
<dbReference type="InterPro" id="IPR037104">
    <property type="entry name" value="Annexin_sf"/>
</dbReference>
<evidence type="ECO:0000313" key="17">
    <source>
        <dbReference type="EMBL" id="CAI9755251.1"/>
    </source>
</evidence>
<keyword evidence="6" id="KW-0964">Secreted</keyword>
<keyword evidence="14" id="KW-0041">Annexin</keyword>
<dbReference type="FunFam" id="1.10.220.10:FF:000015">
    <property type="entry name" value="Annexin"/>
    <property type="match status" value="1"/>
</dbReference>
<dbReference type="PROSITE" id="PS51897">
    <property type="entry name" value="ANNEXIN_2"/>
    <property type="match status" value="3"/>
</dbReference>
<keyword evidence="11" id="KW-0862">Zinc</keyword>
<dbReference type="InterPro" id="IPR001464">
    <property type="entry name" value="Annexin"/>
</dbReference>
<evidence type="ECO:0000256" key="9">
    <source>
        <dbReference type="ARBA" id="ARBA00022737"/>
    </source>
</evidence>
<evidence type="ECO:0000256" key="14">
    <source>
        <dbReference type="ARBA" id="ARBA00023216"/>
    </source>
</evidence>
<dbReference type="GO" id="GO:0005544">
    <property type="term" value="F:calcium-dependent phospholipid binding"/>
    <property type="evidence" value="ECO:0007669"/>
    <property type="project" value="UniProtKB-KW"/>
</dbReference>
<keyword evidence="8" id="KW-0732">Signal</keyword>
<keyword evidence="15" id="KW-0111">Calcium/phospholipid-binding</keyword>
<comment type="similarity">
    <text evidence="4">Belongs to the metallophosphoesterase superfamily. Purple acid phosphatase family.</text>
</comment>
<dbReference type="Gene3D" id="3.60.21.10">
    <property type="match status" value="1"/>
</dbReference>
<dbReference type="InterPro" id="IPR029052">
    <property type="entry name" value="Metallo-depent_PP-like"/>
</dbReference>
<keyword evidence="9" id="KW-0677">Repeat</keyword>
<dbReference type="GO" id="GO:0003993">
    <property type="term" value="F:acid phosphatase activity"/>
    <property type="evidence" value="ECO:0007669"/>
    <property type="project" value="UniProtKB-EC"/>
</dbReference>
<evidence type="ECO:0000256" key="2">
    <source>
        <dbReference type="ARBA" id="ARBA00001962"/>
    </source>
</evidence>
<dbReference type="Proteomes" id="UP000834106">
    <property type="component" value="Chromosome 2"/>
</dbReference>
<evidence type="ECO:0000256" key="3">
    <source>
        <dbReference type="ARBA" id="ARBA00004613"/>
    </source>
</evidence>
<dbReference type="Gene3D" id="1.10.220.10">
    <property type="entry name" value="Annexin"/>
    <property type="match status" value="4"/>
</dbReference>
<protein>
    <recommendedName>
        <fullName evidence="5">acid phosphatase</fullName>
        <ecNumber evidence="5">3.1.3.2</ecNumber>
    </recommendedName>
</protein>
<feature type="domain" description="Calcineurin-like phosphoesterase" evidence="16">
    <location>
        <begin position="407"/>
        <end position="616"/>
    </location>
</feature>
<organism evidence="17 18">
    <name type="scientific">Fraxinus pennsylvanica</name>
    <dbReference type="NCBI Taxonomy" id="56036"/>
    <lineage>
        <taxon>Eukaryota</taxon>
        <taxon>Viridiplantae</taxon>
        <taxon>Streptophyta</taxon>
        <taxon>Embryophyta</taxon>
        <taxon>Tracheophyta</taxon>
        <taxon>Spermatophyta</taxon>
        <taxon>Magnoliopsida</taxon>
        <taxon>eudicotyledons</taxon>
        <taxon>Gunneridae</taxon>
        <taxon>Pentapetalae</taxon>
        <taxon>asterids</taxon>
        <taxon>lamiids</taxon>
        <taxon>Lamiales</taxon>
        <taxon>Oleaceae</taxon>
        <taxon>Oleeae</taxon>
        <taxon>Fraxinus</taxon>
    </lineage>
</organism>